<dbReference type="CDD" id="cd00190">
    <property type="entry name" value="Tryp_SPc"/>
    <property type="match status" value="1"/>
</dbReference>
<evidence type="ECO:0000256" key="3">
    <source>
        <dbReference type="ARBA" id="ARBA00022837"/>
    </source>
</evidence>
<evidence type="ECO:0000256" key="4">
    <source>
        <dbReference type="ARBA" id="ARBA00023145"/>
    </source>
</evidence>
<dbReference type="PANTHER" id="PTHR24260">
    <property type="match status" value="1"/>
</dbReference>
<gene>
    <name evidence="11" type="ORF">AWZ03_004294</name>
</gene>
<dbReference type="PROSITE" id="PS00134">
    <property type="entry name" value="TRYPSIN_HIS"/>
    <property type="match status" value="1"/>
</dbReference>
<dbReference type="InterPro" id="IPR001254">
    <property type="entry name" value="Trypsin_dom"/>
</dbReference>
<dbReference type="FunFam" id="2.40.10.10:FF:000028">
    <property type="entry name" value="Serine protease easter"/>
    <property type="match status" value="1"/>
</dbReference>
<dbReference type="Proteomes" id="UP000295192">
    <property type="component" value="Unassembled WGS sequence"/>
</dbReference>
<keyword evidence="5" id="KW-1015">Disulfide bond</keyword>
<dbReference type="InterPro" id="IPR051333">
    <property type="entry name" value="CLIP_Serine_Protease"/>
</dbReference>
<evidence type="ECO:0000259" key="10">
    <source>
        <dbReference type="PROSITE" id="PS50240"/>
    </source>
</evidence>
<dbReference type="PANTHER" id="PTHR24260:SF145">
    <property type="entry name" value="FI17609P1-RELATED"/>
    <property type="match status" value="1"/>
</dbReference>
<dbReference type="InterPro" id="IPR009003">
    <property type="entry name" value="Peptidase_S1_PA"/>
</dbReference>
<dbReference type="PRINTS" id="PR00722">
    <property type="entry name" value="CHYMOTRYPSIN"/>
</dbReference>
<dbReference type="Pfam" id="PF14969">
    <property type="entry name" value="DUF4508"/>
    <property type="match status" value="1"/>
</dbReference>
<evidence type="ECO:0000256" key="1">
    <source>
        <dbReference type="ARBA" id="ARBA00022723"/>
    </source>
</evidence>
<accession>A0A484BMX6</accession>
<keyword evidence="4" id="KW-0865">Zymogen</keyword>
<feature type="compositionally biased region" description="Polar residues" evidence="9">
    <location>
        <begin position="213"/>
        <end position="243"/>
    </location>
</feature>
<keyword evidence="1" id="KW-0479">Metal-binding</keyword>
<keyword evidence="3" id="KW-0106">Calcium</keyword>
<comment type="caution">
    <text evidence="11">The sequence shown here is derived from an EMBL/GenBank/DDBJ whole genome shotgun (WGS) entry which is preliminary data.</text>
</comment>
<dbReference type="SUPFAM" id="SSF50494">
    <property type="entry name" value="Trypsin-like serine proteases"/>
    <property type="match status" value="1"/>
</dbReference>
<organism evidence="11 12">
    <name type="scientific">Drosophila navojoa</name>
    <name type="common">Fruit fly</name>
    <dbReference type="NCBI Taxonomy" id="7232"/>
    <lineage>
        <taxon>Eukaryota</taxon>
        <taxon>Metazoa</taxon>
        <taxon>Ecdysozoa</taxon>
        <taxon>Arthropoda</taxon>
        <taxon>Hexapoda</taxon>
        <taxon>Insecta</taxon>
        <taxon>Pterygota</taxon>
        <taxon>Neoptera</taxon>
        <taxon>Endopterygota</taxon>
        <taxon>Diptera</taxon>
        <taxon>Brachycera</taxon>
        <taxon>Muscomorpha</taxon>
        <taxon>Ephydroidea</taxon>
        <taxon>Drosophilidae</taxon>
        <taxon>Drosophila</taxon>
    </lineage>
</organism>
<dbReference type="AlphaFoldDB" id="A0A484BMX6"/>
<dbReference type="OrthoDB" id="547031at2759"/>
<sequence length="770" mass="83889">MSNLSVDGEFRYIIQWFNEWSELQRDDFVYVLVEYLTRDTSVSAGGDGNAGSTYVNGVVNALATSGVQEKPMSLFQCRIKLFRQWSPKWPIEFKSKLQEKITELDPKVGEKIINELKTPHSMHNGDVSVNLNVNGTSGNGYAELEQTTADPETLPSTIEMHAAAAVVATTSTATAADAANGVSDQTLETVNDNHLAAVLRQETPVDDDDDDQLTGNNTNADTNSIRGPTSSVTTIAVNTSPAEQSPTQPQQQQQQQSQPTIEPVEQVENNVSASVIVSVAAAPEIKDCAPFVRLLLNHTPEERASVFSMVHSAGCGFQGLDPLACCPHHQVASSHIGRSSRYAPNERWIWDSASTSKRNPRVNVNLNRSLAHATEMQLLNYRDFTAQRNCPQPLEEDYDDHAYKFGSGHHFHFHIDHDMKTAKKELRPIPADRPIVFPGDLRFQHSTGFKDQVELFADASEEHALDDNTPTITPSTVAPATAVRLNSADCGISLSTRLLGGDKVVPGQYPWFVRIAYRNRTSNRISYRCSGSLIANNYVLTAAHCVVNLVSDLEVFQVRIGDDISSPQDCAPNTANCAKPNIFNIIRVLVHPNYDQPKYANDIALLGLNNSISKFTPICLPLNSTAALADKIIGQMGVVAGWSTKAETNSSNSSGSSATVRFIRLPIVNTTSCAITYATLSENFQQPIVITPNHLCAQGQPMKDVCRGDSGGPFMDDGTSGILNANGRYTLLGIVAFGPTLCGVTTIPGVYTAVSSYINWIFDSINMLNI</sequence>
<dbReference type="InterPro" id="IPR043504">
    <property type="entry name" value="Peptidase_S1_PA_chymotrypsin"/>
</dbReference>
<evidence type="ECO:0000256" key="9">
    <source>
        <dbReference type="SAM" id="MobiDB-lite"/>
    </source>
</evidence>
<dbReference type="SMART" id="SM00020">
    <property type="entry name" value="Tryp_SPc"/>
    <property type="match status" value="1"/>
</dbReference>
<keyword evidence="8" id="KW-0378">Hydrolase</keyword>
<dbReference type="PROSITE" id="PS00135">
    <property type="entry name" value="TRYPSIN_SER"/>
    <property type="match status" value="1"/>
</dbReference>
<dbReference type="GO" id="GO:0006508">
    <property type="term" value="P:proteolysis"/>
    <property type="evidence" value="ECO:0007669"/>
    <property type="project" value="UniProtKB-KW"/>
</dbReference>
<dbReference type="OMA" id="QDCAPNT"/>
<name>A0A484BMX6_DRONA</name>
<dbReference type="Pfam" id="PF00089">
    <property type="entry name" value="Trypsin"/>
    <property type="match status" value="1"/>
</dbReference>
<keyword evidence="2" id="KW-0732">Signal</keyword>
<protein>
    <recommendedName>
        <fullName evidence="10">Peptidase S1 domain-containing protein</fullName>
    </recommendedName>
</protein>
<evidence type="ECO:0000256" key="2">
    <source>
        <dbReference type="ARBA" id="ARBA00022729"/>
    </source>
</evidence>
<evidence type="ECO:0000256" key="7">
    <source>
        <dbReference type="ARBA" id="ARBA00024195"/>
    </source>
</evidence>
<dbReference type="STRING" id="7232.A0A484BMX6"/>
<feature type="compositionally biased region" description="Low complexity" evidence="9">
    <location>
        <begin position="244"/>
        <end position="260"/>
    </location>
</feature>
<dbReference type="Gene3D" id="2.40.10.10">
    <property type="entry name" value="Trypsin-like serine proteases"/>
    <property type="match status" value="2"/>
</dbReference>
<dbReference type="GO" id="GO:0046872">
    <property type="term" value="F:metal ion binding"/>
    <property type="evidence" value="ECO:0007669"/>
    <property type="project" value="UniProtKB-KW"/>
</dbReference>
<evidence type="ECO:0000313" key="11">
    <source>
        <dbReference type="EMBL" id="TDG49205.1"/>
    </source>
</evidence>
<evidence type="ECO:0000256" key="6">
    <source>
        <dbReference type="ARBA" id="ARBA00023180"/>
    </source>
</evidence>
<keyword evidence="6" id="KW-0325">Glycoprotein</keyword>
<comment type="similarity">
    <text evidence="7">Belongs to the peptidase S1 family. CLIP subfamily.</text>
</comment>
<dbReference type="GO" id="GO:0004252">
    <property type="term" value="F:serine-type endopeptidase activity"/>
    <property type="evidence" value="ECO:0007669"/>
    <property type="project" value="InterPro"/>
</dbReference>
<dbReference type="InterPro" id="IPR028019">
    <property type="entry name" value="DUF4508"/>
</dbReference>
<dbReference type="InterPro" id="IPR033116">
    <property type="entry name" value="TRYPSIN_SER"/>
</dbReference>
<dbReference type="EMBL" id="LSRL02000025">
    <property type="protein sequence ID" value="TDG49205.1"/>
    <property type="molecule type" value="Genomic_DNA"/>
</dbReference>
<feature type="region of interest" description="Disordered" evidence="9">
    <location>
        <begin position="202"/>
        <end position="262"/>
    </location>
</feature>
<evidence type="ECO:0000313" key="12">
    <source>
        <dbReference type="Proteomes" id="UP000295192"/>
    </source>
</evidence>
<evidence type="ECO:0000256" key="8">
    <source>
        <dbReference type="RuleBase" id="RU363034"/>
    </source>
</evidence>
<reference evidence="11 12" key="1">
    <citation type="journal article" date="2019" name="J. Hered.">
        <title>An Improved Genome Assembly for Drosophila navojoa, the Basal Species in the mojavensis Cluster.</title>
        <authorList>
            <person name="Vanderlinde T."/>
            <person name="Dupim E.G."/>
            <person name="Nazario-Yepiz N.O."/>
            <person name="Carvalho A.B."/>
        </authorList>
    </citation>
    <scope>NUCLEOTIDE SEQUENCE [LARGE SCALE GENOMIC DNA]</scope>
    <source>
        <strain evidence="11">Navoj_Jal97</strain>
        <tissue evidence="11">Whole organism</tissue>
    </source>
</reference>
<proteinExistence type="inferred from homology"/>
<keyword evidence="12" id="KW-1185">Reference proteome</keyword>
<evidence type="ECO:0000256" key="5">
    <source>
        <dbReference type="ARBA" id="ARBA00023157"/>
    </source>
</evidence>
<dbReference type="InterPro" id="IPR018114">
    <property type="entry name" value="TRYPSIN_HIS"/>
</dbReference>
<keyword evidence="8" id="KW-0720">Serine protease</keyword>
<dbReference type="PROSITE" id="PS50240">
    <property type="entry name" value="TRYPSIN_DOM"/>
    <property type="match status" value="1"/>
</dbReference>
<keyword evidence="8" id="KW-0645">Protease</keyword>
<dbReference type="InterPro" id="IPR001314">
    <property type="entry name" value="Peptidase_S1A"/>
</dbReference>
<feature type="domain" description="Peptidase S1" evidence="10">
    <location>
        <begin position="498"/>
        <end position="766"/>
    </location>
</feature>